<keyword evidence="1" id="KW-0812">Transmembrane</keyword>
<evidence type="ECO:0000313" key="3">
    <source>
        <dbReference type="EMBL" id="QEY26868.1"/>
    </source>
</evidence>
<dbReference type="PANTHER" id="PTHR30336:SF20">
    <property type="entry name" value="DUF218 DOMAIN-CONTAINING PROTEIN"/>
    <property type="match status" value="1"/>
</dbReference>
<gene>
    <name evidence="3" type="ORF">D0T92_10240</name>
</gene>
<dbReference type="PANTHER" id="PTHR30336">
    <property type="entry name" value="INNER MEMBRANE PROTEIN, PROBABLE PERMEASE"/>
    <property type="match status" value="1"/>
</dbReference>
<protein>
    <submittedName>
        <fullName evidence="3">YdcF family protein</fullName>
    </submittedName>
</protein>
<dbReference type="AlphaFoldDB" id="A0A5J6PVP0"/>
<dbReference type="Proteomes" id="UP000325713">
    <property type="component" value="Chromosome"/>
</dbReference>
<dbReference type="GO" id="GO:0005886">
    <property type="term" value="C:plasma membrane"/>
    <property type="evidence" value="ECO:0007669"/>
    <property type="project" value="TreeGrafter"/>
</dbReference>
<keyword evidence="1" id="KW-1133">Transmembrane helix</keyword>
<dbReference type="InterPro" id="IPR003848">
    <property type="entry name" value="DUF218"/>
</dbReference>
<evidence type="ECO:0000256" key="1">
    <source>
        <dbReference type="SAM" id="Phobius"/>
    </source>
</evidence>
<name>A0A5J6PVP0_9NEIS</name>
<dbReference type="Gene3D" id="3.40.50.620">
    <property type="entry name" value="HUPs"/>
    <property type="match status" value="1"/>
</dbReference>
<reference evidence="3 4" key="1">
    <citation type="submission" date="2018-08" db="EMBL/GenBank/DDBJ databases">
        <title>Neisseria zalophi ATCC BAA-2455 complete genome.</title>
        <authorList>
            <person name="Veseli I.A."/>
            <person name="Buttler R."/>
            <person name="Mascarenhas dos Santos A.C."/>
            <person name="Pombert J.-F."/>
        </authorList>
    </citation>
    <scope>NUCLEOTIDE SEQUENCE [LARGE SCALE GENOMIC DNA]</scope>
    <source>
        <strain evidence="3 4">ATCC BAA-2455</strain>
    </source>
</reference>
<evidence type="ECO:0000259" key="2">
    <source>
        <dbReference type="Pfam" id="PF02698"/>
    </source>
</evidence>
<feature type="domain" description="DUF218" evidence="2">
    <location>
        <begin position="45"/>
        <end position="159"/>
    </location>
</feature>
<dbReference type="InterPro" id="IPR014729">
    <property type="entry name" value="Rossmann-like_a/b/a_fold"/>
</dbReference>
<dbReference type="EMBL" id="CP031700">
    <property type="protein sequence ID" value="QEY26868.1"/>
    <property type="molecule type" value="Genomic_DNA"/>
</dbReference>
<evidence type="ECO:0000313" key="4">
    <source>
        <dbReference type="Proteomes" id="UP000325713"/>
    </source>
</evidence>
<dbReference type="OrthoDB" id="9782395at2"/>
<sequence>MNKKRNILLYLPVILALCWLVLLAWVYISALFSRNITLDEIQPADAVLVLGNAVYSNGEPNPCLRSRVAAAVELYNAGKAPKLVVSGGTDSDGSNEAAHMKEIAMELGVPEFRIVTEGKSENTYENIFFSTIPLTNNQSVIIVSADYHLKRAGWLGSKVWKDKKTIQAYSGQDTCDRSSGGYSRKLVRESLAWVKAVITPE</sequence>
<accession>A0A5J6PVP0</accession>
<feature type="transmembrane region" description="Helical" evidence="1">
    <location>
        <begin position="7"/>
        <end position="28"/>
    </location>
</feature>
<keyword evidence="4" id="KW-1185">Reference proteome</keyword>
<keyword evidence="1" id="KW-0472">Membrane</keyword>
<dbReference type="Pfam" id="PF02698">
    <property type="entry name" value="DUF218"/>
    <property type="match status" value="1"/>
</dbReference>
<dbReference type="CDD" id="cd06259">
    <property type="entry name" value="YdcF-like"/>
    <property type="match status" value="1"/>
</dbReference>
<proteinExistence type="predicted"/>
<dbReference type="InterPro" id="IPR051599">
    <property type="entry name" value="Cell_Envelope_Assoc"/>
</dbReference>
<dbReference type="RefSeq" id="WP_151052549.1">
    <property type="nucleotide sequence ID" value="NZ_CP031700.1"/>
</dbReference>
<dbReference type="KEGG" id="nzl:D0T92_10240"/>
<organism evidence="3 4">
    <name type="scientific">Neisseria zalophi</name>
    <dbReference type="NCBI Taxonomy" id="640030"/>
    <lineage>
        <taxon>Bacteria</taxon>
        <taxon>Pseudomonadati</taxon>
        <taxon>Pseudomonadota</taxon>
        <taxon>Betaproteobacteria</taxon>
        <taxon>Neisseriales</taxon>
        <taxon>Neisseriaceae</taxon>
        <taxon>Neisseria</taxon>
    </lineage>
</organism>